<dbReference type="Proteomes" id="UP000095287">
    <property type="component" value="Unplaced"/>
</dbReference>
<name>A0A1I7YAX7_9BILA</name>
<evidence type="ECO:0000313" key="2">
    <source>
        <dbReference type="Proteomes" id="UP000095287"/>
    </source>
</evidence>
<reference evidence="3" key="1">
    <citation type="submission" date="2016-11" db="UniProtKB">
        <authorList>
            <consortium name="WormBaseParasite"/>
        </authorList>
    </citation>
    <scope>IDENTIFICATION</scope>
</reference>
<feature type="region of interest" description="Disordered" evidence="1">
    <location>
        <begin position="66"/>
        <end position="126"/>
    </location>
</feature>
<organism evidence="2 3">
    <name type="scientific">Steinernema glaseri</name>
    <dbReference type="NCBI Taxonomy" id="37863"/>
    <lineage>
        <taxon>Eukaryota</taxon>
        <taxon>Metazoa</taxon>
        <taxon>Ecdysozoa</taxon>
        <taxon>Nematoda</taxon>
        <taxon>Chromadorea</taxon>
        <taxon>Rhabditida</taxon>
        <taxon>Tylenchina</taxon>
        <taxon>Panagrolaimomorpha</taxon>
        <taxon>Strongyloidoidea</taxon>
        <taxon>Steinernematidae</taxon>
        <taxon>Steinernema</taxon>
    </lineage>
</organism>
<accession>A0A1I7YAX7</accession>
<dbReference type="WBParaSite" id="L893_g14437.t1">
    <property type="protein sequence ID" value="L893_g14437.t1"/>
    <property type="gene ID" value="L893_g14437"/>
</dbReference>
<evidence type="ECO:0000256" key="1">
    <source>
        <dbReference type="SAM" id="MobiDB-lite"/>
    </source>
</evidence>
<dbReference type="AlphaFoldDB" id="A0A1I7YAX7"/>
<feature type="compositionally biased region" description="Basic and acidic residues" evidence="1">
    <location>
        <begin position="89"/>
        <end position="107"/>
    </location>
</feature>
<proteinExistence type="predicted"/>
<keyword evidence="2" id="KW-1185">Reference proteome</keyword>
<sequence>MVSGPFWNSGPTSKIVLLLEKCEAIKHGREEEDLLRRLPDPTAKISAVSEQLTAVSDNLITYAANQQPHRQSYHGHAQQHRGRPNYQRFDGHRQEPIFRQRQDRYGPRQDSPFRQGRDRNGQHQGQLSCSLRILNRTI</sequence>
<protein>
    <submittedName>
        <fullName evidence="3">Vinculin</fullName>
    </submittedName>
</protein>
<evidence type="ECO:0000313" key="3">
    <source>
        <dbReference type="WBParaSite" id="L893_g14437.t1"/>
    </source>
</evidence>
<feature type="compositionally biased region" description="Basic residues" evidence="1">
    <location>
        <begin position="71"/>
        <end position="83"/>
    </location>
</feature>